<keyword evidence="2" id="KW-0547">Nucleotide-binding</keyword>
<dbReference type="EMBL" id="CP007647">
    <property type="protein sequence ID" value="AIR11528.1"/>
    <property type="molecule type" value="Genomic_DNA"/>
</dbReference>
<dbReference type="InterPro" id="IPR003593">
    <property type="entry name" value="AAA+_ATPase"/>
</dbReference>
<dbReference type="GO" id="GO:0005524">
    <property type="term" value="F:ATP binding"/>
    <property type="evidence" value="ECO:0007669"/>
    <property type="project" value="UniProtKB-KW"/>
</dbReference>
<reference evidence="5 6" key="1">
    <citation type="journal article" date="2014" name="BMC Genomics">
        <title>Unusual genome complexity in Lactobacillus salivarius JCM1046.</title>
        <authorList>
            <person name="Raftis E.J."/>
            <person name="Forde B.M."/>
            <person name="Claesson M.J."/>
            <person name="O'Toole P.W."/>
        </authorList>
    </citation>
    <scope>NUCLEOTIDE SEQUENCE [LARGE SCALE GENOMIC DNA]</scope>
    <source>
        <strain evidence="5 6">JCM1046</strain>
        <plasmid evidence="5 6">pMP1046A</plasmid>
    </source>
</reference>
<dbReference type="PROSITE" id="PS00211">
    <property type="entry name" value="ABC_TRANSPORTER_1"/>
    <property type="match status" value="1"/>
</dbReference>
<protein>
    <submittedName>
        <fullName evidence="5">ABC transporter, ATP-binding protein</fullName>
    </submittedName>
</protein>
<dbReference type="InterPro" id="IPR050763">
    <property type="entry name" value="ABC_transporter_ATP-binding"/>
</dbReference>
<feature type="domain" description="ABC transporter" evidence="4">
    <location>
        <begin position="5"/>
        <end position="225"/>
    </location>
</feature>
<dbReference type="KEGG" id="lsj:LSJ_2116c"/>
<dbReference type="PANTHER" id="PTHR42711">
    <property type="entry name" value="ABC TRANSPORTER ATP-BINDING PROTEIN"/>
    <property type="match status" value="1"/>
</dbReference>
<dbReference type="Pfam" id="PF00005">
    <property type="entry name" value="ABC_tran"/>
    <property type="match status" value="1"/>
</dbReference>
<dbReference type="Gene3D" id="3.40.50.300">
    <property type="entry name" value="P-loop containing nucleotide triphosphate hydrolases"/>
    <property type="match status" value="1"/>
</dbReference>
<dbReference type="InterPro" id="IPR027417">
    <property type="entry name" value="P-loop_NTPase"/>
</dbReference>
<dbReference type="SUPFAM" id="SSF52540">
    <property type="entry name" value="P-loop containing nucleoside triphosphate hydrolases"/>
    <property type="match status" value="1"/>
</dbReference>
<evidence type="ECO:0000313" key="6">
    <source>
        <dbReference type="Proteomes" id="UP000029488"/>
    </source>
</evidence>
<dbReference type="CDD" id="cd03230">
    <property type="entry name" value="ABC_DR_subfamily_A"/>
    <property type="match status" value="1"/>
</dbReference>
<accession>A0A089QI64</accession>
<dbReference type="SMART" id="SM00382">
    <property type="entry name" value="AAA"/>
    <property type="match status" value="1"/>
</dbReference>
<dbReference type="InterPro" id="IPR017871">
    <property type="entry name" value="ABC_transporter-like_CS"/>
</dbReference>
<dbReference type="GO" id="GO:0016887">
    <property type="term" value="F:ATP hydrolysis activity"/>
    <property type="evidence" value="ECO:0007669"/>
    <property type="project" value="InterPro"/>
</dbReference>
<dbReference type="Proteomes" id="UP000029488">
    <property type="component" value="Plasmid pMP1046A"/>
</dbReference>
<dbReference type="RefSeq" id="WP_044005726.1">
    <property type="nucleotide sequence ID" value="NZ_CP007647.1"/>
</dbReference>
<keyword evidence="3 5" id="KW-0067">ATP-binding</keyword>
<evidence type="ECO:0000259" key="4">
    <source>
        <dbReference type="PROSITE" id="PS50893"/>
    </source>
</evidence>
<dbReference type="PROSITE" id="PS50893">
    <property type="entry name" value="ABC_TRANSPORTER_2"/>
    <property type="match status" value="1"/>
</dbReference>
<evidence type="ECO:0000256" key="1">
    <source>
        <dbReference type="ARBA" id="ARBA00022448"/>
    </source>
</evidence>
<keyword evidence="1" id="KW-0813">Transport</keyword>
<sequence length="291" mass="33404">MTTALEVKHINKKYKNKVVLNDINFSIQSGEIVALIGKNGAGKSTLINIITKLIQQDSGQSKIFEKEKFDRNLIGVMMQENISLDRITVKEIIKLTRTYYRNPMSYQAILALSELQNYTNHPMDKLSGGQKRKLQFALTLAGNPDLIFLDEPTVGMDAESRTKFWERIDELKKQGKTFLITSHYLEELEKVANRFIFLHNQKIIFDGSLAEMGKQLKKVQVTFNSELIKDIFNKLPAILRVSELNHHYTLITSDVNSLITQLVPYLSAIDNLEIRQQNLDTLMDSLIRNEE</sequence>
<evidence type="ECO:0000256" key="2">
    <source>
        <dbReference type="ARBA" id="ARBA00022741"/>
    </source>
</evidence>
<keyword evidence="5" id="KW-0614">Plasmid</keyword>
<dbReference type="PANTHER" id="PTHR42711:SF17">
    <property type="entry name" value="ABC TRANSPORTER ATP-BINDING PROTEIN"/>
    <property type="match status" value="1"/>
</dbReference>
<dbReference type="InterPro" id="IPR003439">
    <property type="entry name" value="ABC_transporter-like_ATP-bd"/>
</dbReference>
<name>A0A089QI64_9LACO</name>
<evidence type="ECO:0000313" key="5">
    <source>
        <dbReference type="EMBL" id="AIR11528.1"/>
    </source>
</evidence>
<proteinExistence type="predicted"/>
<organism evidence="5 6">
    <name type="scientific">Ligilactobacillus salivarius</name>
    <dbReference type="NCBI Taxonomy" id="1624"/>
    <lineage>
        <taxon>Bacteria</taxon>
        <taxon>Bacillati</taxon>
        <taxon>Bacillota</taxon>
        <taxon>Bacilli</taxon>
        <taxon>Lactobacillales</taxon>
        <taxon>Lactobacillaceae</taxon>
        <taxon>Ligilactobacillus</taxon>
    </lineage>
</organism>
<gene>
    <name evidence="5" type="ORF">LSJ_2116c</name>
</gene>
<dbReference type="AlphaFoldDB" id="A0A089QI64"/>
<geneLocation type="plasmid" evidence="5 6">
    <name>pMP1046A</name>
</geneLocation>
<evidence type="ECO:0000256" key="3">
    <source>
        <dbReference type="ARBA" id="ARBA00022840"/>
    </source>
</evidence>